<dbReference type="Proteomes" id="UP000293575">
    <property type="component" value="Segment"/>
</dbReference>
<sequence>MMAEQTHKLLNGVRIIATPSMTDSKTEEVPRSWKERLFSLPWQPLKKVRYVTTQVPSDQIIRFQDTFFAHPALIEKIEAAIKNQEAA</sequence>
<dbReference type="KEGG" id="vg:55011858"/>
<evidence type="ECO:0000313" key="1">
    <source>
        <dbReference type="EMBL" id="QBJ04482.1"/>
    </source>
</evidence>
<keyword evidence="2" id="KW-1185">Reference proteome</keyword>
<dbReference type="EMBL" id="MK473373">
    <property type="protein sequence ID" value="QBJ04482.1"/>
    <property type="molecule type" value="Genomic_DNA"/>
</dbReference>
<dbReference type="RefSeq" id="YP_009820422.1">
    <property type="nucleotide sequence ID" value="NC_048166.1"/>
</dbReference>
<reference evidence="1" key="1">
    <citation type="submission" date="2019-01" db="EMBL/GenBank/DDBJ databases">
        <authorList>
            <person name="Hylling O."/>
            <person name="Carstens A.B."/>
            <person name="Hansen L.H."/>
        </authorList>
    </citation>
    <scope>NUCLEOTIDE SEQUENCE [LARGE SCALE GENOMIC DNA]</scope>
</reference>
<name>A0A481W7S0_9CAUD</name>
<proteinExistence type="predicted"/>
<dbReference type="GeneID" id="55011858"/>
<evidence type="ECO:0000313" key="2">
    <source>
        <dbReference type="Proteomes" id="UP000293575"/>
    </source>
</evidence>
<accession>A0A481W7S0</accession>
<organism evidence="1 2">
    <name type="scientific">Pseudomonas phage Lana</name>
    <dbReference type="NCBI Taxonomy" id="2530172"/>
    <lineage>
        <taxon>Viruses</taxon>
        <taxon>Duplodnaviria</taxon>
        <taxon>Heunggongvirae</taxon>
        <taxon>Uroviricota</taxon>
        <taxon>Caudoviricetes</taxon>
        <taxon>Lanavirus</taxon>
        <taxon>Lanavirus lana</taxon>
    </lineage>
</organism>
<protein>
    <submittedName>
        <fullName evidence="1">Uncharacterized protein</fullName>
    </submittedName>
</protein>